<protein>
    <recommendedName>
        <fullName evidence="2">Terminase large subunit gp17-like C-terminal domain-containing protein</fullName>
    </recommendedName>
</protein>
<dbReference type="Pfam" id="PF17289">
    <property type="entry name" value="Terminase_6C"/>
    <property type="match status" value="1"/>
</dbReference>
<organism evidence="3 4">
    <name type="scientific">Anaerobaca lacustris</name>
    <dbReference type="NCBI Taxonomy" id="3044600"/>
    <lineage>
        <taxon>Bacteria</taxon>
        <taxon>Pseudomonadati</taxon>
        <taxon>Planctomycetota</taxon>
        <taxon>Phycisphaerae</taxon>
        <taxon>Sedimentisphaerales</taxon>
        <taxon>Anaerobacaceae</taxon>
        <taxon>Anaerobaca</taxon>
    </lineage>
</organism>
<evidence type="ECO:0000313" key="3">
    <source>
        <dbReference type="EMBL" id="MDI6450097.1"/>
    </source>
</evidence>
<dbReference type="EMBL" id="JASCXX010000016">
    <property type="protein sequence ID" value="MDI6450097.1"/>
    <property type="molecule type" value="Genomic_DNA"/>
</dbReference>
<accession>A0AAW6TWR8</accession>
<dbReference type="Proteomes" id="UP001431776">
    <property type="component" value="Unassembled WGS sequence"/>
</dbReference>
<evidence type="ECO:0000256" key="1">
    <source>
        <dbReference type="ARBA" id="ARBA00022612"/>
    </source>
</evidence>
<dbReference type="InterPro" id="IPR035421">
    <property type="entry name" value="Terminase_6C"/>
</dbReference>
<keyword evidence="1" id="KW-1188">Viral release from host cell</keyword>
<comment type="caution">
    <text evidence="3">The sequence shown here is derived from an EMBL/GenBank/DDBJ whole genome shotgun (WGS) entry which is preliminary data.</text>
</comment>
<keyword evidence="4" id="KW-1185">Reference proteome</keyword>
<feature type="domain" description="Terminase large subunit gp17-like C-terminal" evidence="2">
    <location>
        <begin position="350"/>
        <end position="510"/>
    </location>
</feature>
<dbReference type="Gene3D" id="3.30.420.280">
    <property type="match status" value="1"/>
</dbReference>
<gene>
    <name evidence="3" type="ORF">QJ522_13645</name>
</gene>
<sequence>MTETMHPCADVGANHDSPALAKARNIYDMLRRTRPRTREDLKNYVKVFLGIDVPDMRICPDHSSPMDYLWHSFSVDDRLLMKGDSNHLSSVSNNPSSTINHQSADAIVWANRGGGKTELAAVSTLLDCLFKSGCQVRILGGSGEQSSRMYEYLTLFLQRGFASALDGPIRKGGCRFANGAAVEVLTQSATSVRGQHVQKLRCDEVELFDEDVFAAAKFTTLSKDNLTAGIELISTMHRPYGIMQREVAAATKMGVPVFKWCLWETIEKCMARSCSRCPLWSDCRGKAKNAAGYLRIDDAIAQMRRSSRSGWEAEMLCIRPSLENVVFGEFDPTVHVKPVDYDPNLPLYRTLDFGFVNPFVCLWIQVDGNGAIRVIDEYLRSRATIDIHTKEIKTRTPCPEERVAATFCDPAGAAAGDITGTSVVRELRSFGIATRYRRSGIVEGIELIRRAIRSGDGRSSLLISPRCCRLIEAMQCYHYPDDGPAASGELPLKDGVHDHPIDALRYFFIHNQHPPKTTTRPY</sequence>
<proteinExistence type="predicted"/>
<evidence type="ECO:0000259" key="2">
    <source>
        <dbReference type="Pfam" id="PF17289"/>
    </source>
</evidence>
<dbReference type="Gene3D" id="3.40.50.300">
    <property type="entry name" value="P-loop containing nucleotide triphosphate hydrolases"/>
    <property type="match status" value="1"/>
</dbReference>
<reference evidence="3" key="1">
    <citation type="submission" date="2023-05" db="EMBL/GenBank/DDBJ databases">
        <title>Anaerotaeda fermentans gen. nov., sp. nov., a novel anaerobic planctomycete of the new family within the order Sedimentisphaerales isolated from Taman Peninsula, Russia.</title>
        <authorList>
            <person name="Khomyakova M.A."/>
            <person name="Merkel A.Y."/>
            <person name="Slobodkin A.I."/>
        </authorList>
    </citation>
    <scope>NUCLEOTIDE SEQUENCE</scope>
    <source>
        <strain evidence="3">M17dextr</strain>
    </source>
</reference>
<dbReference type="InterPro" id="IPR027417">
    <property type="entry name" value="P-loop_NTPase"/>
</dbReference>
<name>A0AAW6TWR8_9BACT</name>
<dbReference type="RefSeq" id="WP_349245506.1">
    <property type="nucleotide sequence ID" value="NZ_JASCXX010000016.1"/>
</dbReference>
<dbReference type="AlphaFoldDB" id="A0AAW6TWR8"/>
<evidence type="ECO:0000313" key="4">
    <source>
        <dbReference type="Proteomes" id="UP001431776"/>
    </source>
</evidence>